<protein>
    <submittedName>
        <fullName evidence="7">TetR/AcrR family transcriptional regulator</fullName>
    </submittedName>
</protein>
<dbReference type="PANTHER" id="PTHR30055:SF175">
    <property type="entry name" value="HTH-TYPE TRANSCRIPTIONAL REPRESSOR KSTR2"/>
    <property type="match status" value="1"/>
</dbReference>
<dbReference type="EMBL" id="JAYFSI010000009">
    <property type="protein sequence ID" value="MEA5364421.1"/>
    <property type="molecule type" value="Genomic_DNA"/>
</dbReference>
<sequence length="194" mass="22062">MAVREKVVRAAVRLFAEKGFEATTVREIVETAGVTKGGLYHYFESKDDLLFEIYTAMLRMQTQRMRTIAESDMPLPERLHAIIADVVVTSIADLDAATVFFQSFPLLEKSKQVQVRAERRRYHERVRGLVEEGQRAGLFRADVPADLVINYHYGAIHRLGMWYHADGELSGEQVGEHFANLMLRSLRPEPPMAG</sequence>
<dbReference type="Proteomes" id="UP001304298">
    <property type="component" value="Unassembled WGS sequence"/>
</dbReference>
<proteinExistence type="predicted"/>
<keyword evidence="3 5" id="KW-0238">DNA-binding</keyword>
<dbReference type="InterPro" id="IPR041490">
    <property type="entry name" value="KstR2_TetR_C"/>
</dbReference>
<comment type="caution">
    <text evidence="7">The sequence shown here is derived from an EMBL/GenBank/DDBJ whole genome shotgun (WGS) entry which is preliminary data.</text>
</comment>
<dbReference type="SUPFAM" id="SSF48498">
    <property type="entry name" value="Tetracyclin repressor-like, C-terminal domain"/>
    <property type="match status" value="1"/>
</dbReference>
<dbReference type="Gene3D" id="1.10.357.10">
    <property type="entry name" value="Tetracycline Repressor, domain 2"/>
    <property type="match status" value="1"/>
</dbReference>
<keyword evidence="4" id="KW-0804">Transcription</keyword>
<keyword evidence="8" id="KW-1185">Reference proteome</keyword>
<dbReference type="Pfam" id="PF00440">
    <property type="entry name" value="TetR_N"/>
    <property type="match status" value="1"/>
</dbReference>
<dbReference type="PROSITE" id="PS50977">
    <property type="entry name" value="HTH_TETR_2"/>
    <property type="match status" value="1"/>
</dbReference>
<evidence type="ECO:0000256" key="3">
    <source>
        <dbReference type="ARBA" id="ARBA00023125"/>
    </source>
</evidence>
<evidence type="ECO:0000256" key="4">
    <source>
        <dbReference type="ARBA" id="ARBA00023163"/>
    </source>
</evidence>
<dbReference type="InterPro" id="IPR050109">
    <property type="entry name" value="HTH-type_TetR-like_transc_reg"/>
</dbReference>
<dbReference type="InterPro" id="IPR009057">
    <property type="entry name" value="Homeodomain-like_sf"/>
</dbReference>
<evidence type="ECO:0000313" key="8">
    <source>
        <dbReference type="Proteomes" id="UP001304298"/>
    </source>
</evidence>
<dbReference type="InterPro" id="IPR001647">
    <property type="entry name" value="HTH_TetR"/>
</dbReference>
<gene>
    <name evidence="7" type="ORF">VA596_33160</name>
</gene>
<evidence type="ECO:0000259" key="6">
    <source>
        <dbReference type="PROSITE" id="PS50977"/>
    </source>
</evidence>
<dbReference type="PANTHER" id="PTHR30055">
    <property type="entry name" value="HTH-TYPE TRANSCRIPTIONAL REGULATOR RUTR"/>
    <property type="match status" value="1"/>
</dbReference>
<evidence type="ECO:0000256" key="5">
    <source>
        <dbReference type="PROSITE-ProRule" id="PRU00335"/>
    </source>
</evidence>
<dbReference type="InterPro" id="IPR036271">
    <property type="entry name" value="Tet_transcr_reg_TetR-rel_C_sf"/>
</dbReference>
<feature type="domain" description="HTH tetR-type" evidence="6">
    <location>
        <begin position="1"/>
        <end position="61"/>
    </location>
</feature>
<feature type="DNA-binding region" description="H-T-H motif" evidence="5">
    <location>
        <begin position="24"/>
        <end position="43"/>
    </location>
</feature>
<reference evidence="7 8" key="1">
    <citation type="submission" date="2023-12" db="EMBL/GenBank/DDBJ databases">
        <title>Amycolatopsis sp. V23-08.</title>
        <authorList>
            <person name="Somphong A."/>
        </authorList>
    </citation>
    <scope>NUCLEOTIDE SEQUENCE [LARGE SCALE GENOMIC DNA]</scope>
    <source>
        <strain evidence="7 8">V23-08</strain>
    </source>
</reference>
<dbReference type="Gene3D" id="1.10.10.60">
    <property type="entry name" value="Homeodomain-like"/>
    <property type="match status" value="1"/>
</dbReference>
<evidence type="ECO:0000256" key="1">
    <source>
        <dbReference type="ARBA" id="ARBA00022491"/>
    </source>
</evidence>
<dbReference type="PROSITE" id="PS01081">
    <property type="entry name" value="HTH_TETR_1"/>
    <property type="match status" value="1"/>
</dbReference>
<dbReference type="PRINTS" id="PR00455">
    <property type="entry name" value="HTHTETR"/>
</dbReference>
<keyword evidence="1" id="KW-0678">Repressor</keyword>
<dbReference type="Pfam" id="PF17932">
    <property type="entry name" value="TetR_C_24"/>
    <property type="match status" value="1"/>
</dbReference>
<name>A0ABU5RDS4_9PSEU</name>
<dbReference type="InterPro" id="IPR023772">
    <property type="entry name" value="DNA-bd_HTH_TetR-type_CS"/>
</dbReference>
<keyword evidence="2" id="KW-0805">Transcription regulation</keyword>
<evidence type="ECO:0000313" key="7">
    <source>
        <dbReference type="EMBL" id="MEA5364421.1"/>
    </source>
</evidence>
<accession>A0ABU5RDS4</accession>
<dbReference type="RefSeq" id="WP_323332196.1">
    <property type="nucleotide sequence ID" value="NZ_JAYFSI010000009.1"/>
</dbReference>
<organism evidence="7 8">
    <name type="scientific">Amycolatopsis heterodermiae</name>
    <dbReference type="NCBI Taxonomy" id="3110235"/>
    <lineage>
        <taxon>Bacteria</taxon>
        <taxon>Bacillati</taxon>
        <taxon>Actinomycetota</taxon>
        <taxon>Actinomycetes</taxon>
        <taxon>Pseudonocardiales</taxon>
        <taxon>Pseudonocardiaceae</taxon>
        <taxon>Amycolatopsis</taxon>
    </lineage>
</organism>
<dbReference type="SUPFAM" id="SSF46689">
    <property type="entry name" value="Homeodomain-like"/>
    <property type="match status" value="1"/>
</dbReference>
<evidence type="ECO:0000256" key="2">
    <source>
        <dbReference type="ARBA" id="ARBA00023015"/>
    </source>
</evidence>